<evidence type="ECO:0000313" key="1">
    <source>
        <dbReference type="EMBL" id="XAU15274.1"/>
    </source>
</evidence>
<organism evidence="1 2">
    <name type="scientific">Sulfurimonas diazotrophicus</name>
    <dbReference type="NCBI Taxonomy" id="3131939"/>
    <lineage>
        <taxon>Bacteria</taxon>
        <taxon>Pseudomonadati</taxon>
        <taxon>Campylobacterota</taxon>
        <taxon>Epsilonproteobacteria</taxon>
        <taxon>Campylobacterales</taxon>
        <taxon>Sulfurimonadaceae</taxon>
        <taxon>Sulfurimonas</taxon>
    </lineage>
</organism>
<reference evidence="1 2" key="1">
    <citation type="submission" date="2024-03" db="EMBL/GenBank/DDBJ databases">
        <title>Sulfurimonas sp. HSL3-1.</title>
        <authorList>
            <person name="Wang S."/>
        </authorList>
    </citation>
    <scope>NUCLEOTIDE SEQUENCE [LARGE SCALE GENOMIC DNA]</scope>
    <source>
        <strain evidence="1 2">HSL3-1</strain>
    </source>
</reference>
<dbReference type="EMBL" id="CP147920">
    <property type="protein sequence ID" value="XAU15274.1"/>
    <property type="molecule type" value="Genomic_DNA"/>
</dbReference>
<dbReference type="RefSeq" id="WP_345970346.1">
    <property type="nucleotide sequence ID" value="NZ_CP147920.1"/>
</dbReference>
<keyword evidence="2" id="KW-1185">Reference proteome</keyword>
<accession>A0ABZ3HAD7</accession>
<evidence type="ECO:0000313" key="2">
    <source>
        <dbReference type="Proteomes" id="UP001447842"/>
    </source>
</evidence>
<gene>
    <name evidence="1" type="ORF">WCY31_00925</name>
</gene>
<dbReference type="Proteomes" id="UP001447842">
    <property type="component" value="Chromosome"/>
</dbReference>
<sequence>MIYSHKNDDTERNLTPAEQAKLKRLCRAASTAWMVDGDCRRR</sequence>
<proteinExistence type="predicted"/>
<protein>
    <submittedName>
        <fullName evidence="1">Uncharacterized protein</fullName>
    </submittedName>
</protein>
<name>A0ABZ3HAD7_9BACT</name>